<feature type="transmembrane region" description="Helical" evidence="14">
    <location>
        <begin position="312"/>
        <end position="333"/>
    </location>
</feature>
<dbReference type="InterPro" id="IPR050277">
    <property type="entry name" value="Sodium:Solute_Symporter"/>
</dbReference>
<feature type="transmembrane region" description="Helical" evidence="14">
    <location>
        <begin position="432"/>
        <end position="450"/>
    </location>
</feature>
<evidence type="ECO:0000256" key="6">
    <source>
        <dbReference type="ARBA" id="ARBA00022847"/>
    </source>
</evidence>
<dbReference type="GO" id="GO:0015293">
    <property type="term" value="F:symporter activity"/>
    <property type="evidence" value="ECO:0007669"/>
    <property type="project" value="UniProtKB-KW"/>
</dbReference>
<comment type="similarity">
    <text evidence="2 13">Belongs to the sodium:solute symporter (SSF) (TC 2.A.21) family.</text>
</comment>
<keyword evidence="4" id="KW-1003">Cell membrane</keyword>
<evidence type="ECO:0000256" key="5">
    <source>
        <dbReference type="ARBA" id="ARBA00022692"/>
    </source>
</evidence>
<gene>
    <name evidence="15" type="primary">panF</name>
    <name evidence="16" type="ORF">DXC40_12915</name>
    <name evidence="15" type="ORF">ERS852551_03169</name>
</gene>
<name>A0A174TND3_9FIRM</name>
<dbReference type="Proteomes" id="UP000095765">
    <property type="component" value="Unassembled WGS sequence"/>
</dbReference>
<feature type="transmembrane region" description="Helical" evidence="14">
    <location>
        <begin position="71"/>
        <end position="89"/>
    </location>
</feature>
<dbReference type="GO" id="GO:0006814">
    <property type="term" value="P:sodium ion transport"/>
    <property type="evidence" value="ECO:0007669"/>
    <property type="project" value="UniProtKB-KW"/>
</dbReference>
<dbReference type="EMBL" id="CZBE01000027">
    <property type="protein sequence ID" value="CUQ11593.1"/>
    <property type="molecule type" value="Genomic_DNA"/>
</dbReference>
<reference evidence="16 18" key="2">
    <citation type="submission" date="2018-08" db="EMBL/GenBank/DDBJ databases">
        <title>A genome reference for cultivated species of the human gut microbiota.</title>
        <authorList>
            <person name="Zou Y."/>
            <person name="Xue W."/>
            <person name="Luo G."/>
        </authorList>
    </citation>
    <scope>NUCLEOTIDE SEQUENCE [LARGE SCALE GENOMIC DNA]</scope>
    <source>
        <strain evidence="16 18">TF05-12AC</strain>
    </source>
</reference>
<keyword evidence="8" id="KW-0915">Sodium</keyword>
<evidence type="ECO:0000256" key="14">
    <source>
        <dbReference type="SAM" id="Phobius"/>
    </source>
</evidence>
<evidence type="ECO:0000256" key="2">
    <source>
        <dbReference type="ARBA" id="ARBA00006434"/>
    </source>
</evidence>
<feature type="transmembrane region" description="Helical" evidence="14">
    <location>
        <begin position="226"/>
        <end position="245"/>
    </location>
</feature>
<dbReference type="Gene3D" id="1.20.1730.10">
    <property type="entry name" value="Sodium/glucose cotransporter"/>
    <property type="match status" value="1"/>
</dbReference>
<dbReference type="AlphaFoldDB" id="A0A174TND3"/>
<dbReference type="PANTHER" id="PTHR48086">
    <property type="entry name" value="SODIUM/PROLINE SYMPORTER-RELATED"/>
    <property type="match status" value="1"/>
</dbReference>
<keyword evidence="11" id="KW-0739">Sodium transport</keyword>
<feature type="transmembrane region" description="Helical" evidence="14">
    <location>
        <begin position="38"/>
        <end position="59"/>
    </location>
</feature>
<evidence type="ECO:0000256" key="10">
    <source>
        <dbReference type="ARBA" id="ARBA00023136"/>
    </source>
</evidence>
<proteinExistence type="inferred from homology"/>
<evidence type="ECO:0000313" key="18">
    <source>
        <dbReference type="Proteomes" id="UP000260828"/>
    </source>
</evidence>
<evidence type="ECO:0000256" key="4">
    <source>
        <dbReference type="ARBA" id="ARBA00022475"/>
    </source>
</evidence>
<keyword evidence="9" id="KW-0406">Ion transport</keyword>
<dbReference type="Pfam" id="PF00474">
    <property type="entry name" value="SSF"/>
    <property type="match status" value="1"/>
</dbReference>
<dbReference type="InterPro" id="IPR001734">
    <property type="entry name" value="Na/solute_symporter"/>
</dbReference>
<evidence type="ECO:0000256" key="3">
    <source>
        <dbReference type="ARBA" id="ARBA00022448"/>
    </source>
</evidence>
<dbReference type="EMBL" id="QVME01000007">
    <property type="protein sequence ID" value="RGE66671.1"/>
    <property type="molecule type" value="Genomic_DNA"/>
</dbReference>
<feature type="transmembrane region" description="Helical" evidence="14">
    <location>
        <begin position="149"/>
        <end position="168"/>
    </location>
</feature>
<feature type="transmembrane region" description="Helical" evidence="14">
    <location>
        <begin position="6"/>
        <end position="22"/>
    </location>
</feature>
<keyword evidence="5 14" id="KW-0812">Transmembrane</keyword>
<dbReference type="PANTHER" id="PTHR48086:SF3">
    <property type="entry name" value="SODIUM_PROLINE SYMPORTER"/>
    <property type="match status" value="1"/>
</dbReference>
<evidence type="ECO:0000313" key="17">
    <source>
        <dbReference type="Proteomes" id="UP000095765"/>
    </source>
</evidence>
<organism evidence="15 17">
    <name type="scientific">Anaerotruncus colihominis</name>
    <dbReference type="NCBI Taxonomy" id="169435"/>
    <lineage>
        <taxon>Bacteria</taxon>
        <taxon>Bacillati</taxon>
        <taxon>Bacillota</taxon>
        <taxon>Clostridia</taxon>
        <taxon>Eubacteriales</taxon>
        <taxon>Oscillospiraceae</taxon>
        <taxon>Anaerotruncus</taxon>
    </lineage>
</organism>
<evidence type="ECO:0000313" key="16">
    <source>
        <dbReference type="EMBL" id="RGE66671.1"/>
    </source>
</evidence>
<evidence type="ECO:0000256" key="11">
    <source>
        <dbReference type="ARBA" id="ARBA00023201"/>
    </source>
</evidence>
<keyword evidence="10 14" id="KW-0472">Membrane</keyword>
<evidence type="ECO:0000256" key="13">
    <source>
        <dbReference type="RuleBase" id="RU362091"/>
    </source>
</evidence>
<reference evidence="15 17" key="1">
    <citation type="submission" date="2015-09" db="EMBL/GenBank/DDBJ databases">
        <authorList>
            <consortium name="Pathogen Informatics"/>
        </authorList>
    </citation>
    <scope>NUCLEOTIDE SEQUENCE [LARGE SCALE GENOMIC DNA]</scope>
    <source>
        <strain evidence="15 17">2789STDY5834939</strain>
    </source>
</reference>
<keyword evidence="3" id="KW-0813">Transport</keyword>
<evidence type="ECO:0000256" key="9">
    <source>
        <dbReference type="ARBA" id="ARBA00023065"/>
    </source>
</evidence>
<dbReference type="RefSeq" id="WP_006873589.1">
    <property type="nucleotide sequence ID" value="NZ_CABIWA010000020.1"/>
</dbReference>
<evidence type="ECO:0000313" key="15">
    <source>
        <dbReference type="EMBL" id="CUQ11593.1"/>
    </source>
</evidence>
<dbReference type="GO" id="GO:0005886">
    <property type="term" value="C:plasma membrane"/>
    <property type="evidence" value="ECO:0007669"/>
    <property type="project" value="UniProtKB-SubCell"/>
</dbReference>
<feature type="transmembrane region" description="Helical" evidence="14">
    <location>
        <begin position="120"/>
        <end position="143"/>
    </location>
</feature>
<feature type="transmembrane region" description="Helical" evidence="14">
    <location>
        <begin position="175"/>
        <end position="197"/>
    </location>
</feature>
<protein>
    <submittedName>
        <fullName evidence="15">Pantothenate permease</fullName>
    </submittedName>
</protein>
<dbReference type="InterPro" id="IPR038377">
    <property type="entry name" value="Na/Glc_symporter_sf"/>
</dbReference>
<accession>A0A174TND3</accession>
<dbReference type="Proteomes" id="UP000260828">
    <property type="component" value="Unassembled WGS sequence"/>
</dbReference>
<evidence type="ECO:0000256" key="12">
    <source>
        <dbReference type="ARBA" id="ARBA00033708"/>
    </source>
</evidence>
<dbReference type="OrthoDB" id="2516957at2"/>
<feature type="transmembrane region" description="Helical" evidence="14">
    <location>
        <begin position="354"/>
        <end position="379"/>
    </location>
</feature>
<feature type="transmembrane region" description="Helical" evidence="14">
    <location>
        <begin position="399"/>
        <end position="425"/>
    </location>
</feature>
<evidence type="ECO:0000256" key="7">
    <source>
        <dbReference type="ARBA" id="ARBA00022989"/>
    </source>
</evidence>
<comment type="catalytic activity">
    <reaction evidence="12">
        <text>L-proline(in) + Na(+)(in) = L-proline(out) + Na(+)(out)</text>
        <dbReference type="Rhea" id="RHEA:28967"/>
        <dbReference type="ChEBI" id="CHEBI:29101"/>
        <dbReference type="ChEBI" id="CHEBI:60039"/>
    </reaction>
</comment>
<feature type="transmembrane region" description="Helical" evidence="14">
    <location>
        <begin position="266"/>
        <end position="292"/>
    </location>
</feature>
<evidence type="ECO:0000256" key="8">
    <source>
        <dbReference type="ARBA" id="ARBA00023053"/>
    </source>
</evidence>
<evidence type="ECO:0000256" key="1">
    <source>
        <dbReference type="ARBA" id="ARBA00004651"/>
    </source>
</evidence>
<sequence length="457" mass="47915">MYGFIVLATYAVAMLAITLLLSRRSQTTESFHVADRKLGLVQSAMSIAATWIWAPALFTSAEKAYSNGIPGLFWFLVPNILCLVIFVPFGKRIRAQMPHGITLSGYMAEKYRSRAVHGAYLFELTALTVLSTGVQLLAGAKILAAVTGWPFWLLTVVLAVIAFSYSQYSGVKASVLTDALQMVLMLACCALLVPWALSADTGVSDLVRGLAGASGGYKHLFDSNGLAVFFSFGLPTAIGLIAAPFGDQCFWQRAFSIQESKVGRAFKLGAVFFAVVPLSMGILGFIAAGSGYVAQDAGMVNFELVGSLFPKWVMLPFLFMVISGLLSTADSNLCAVASLTSDFGGGMKAVKGSMLALLALAVGIANIPGLAVTDLFLVYGTLRATTMLPTVLTLKGKTLSARGVFAGITASIVIGMPVFVVGTFLGSSTLKTVGCLCAVLLSGIVALATAPRKGATA</sequence>
<keyword evidence="6" id="KW-0769">Symport</keyword>
<comment type="subcellular location">
    <subcellularLocation>
        <location evidence="1">Cell membrane</location>
        <topology evidence="1">Multi-pass membrane protein</topology>
    </subcellularLocation>
</comment>
<keyword evidence="7 14" id="KW-1133">Transmembrane helix</keyword>
<dbReference type="PROSITE" id="PS50283">
    <property type="entry name" value="NA_SOLUT_SYMP_3"/>
    <property type="match status" value="1"/>
</dbReference>